<dbReference type="AlphaFoldDB" id="A0AAP0JUE6"/>
<reference evidence="8 9" key="1">
    <citation type="submission" date="2024-01" db="EMBL/GenBank/DDBJ databases">
        <title>Genome assemblies of Stephania.</title>
        <authorList>
            <person name="Yang L."/>
        </authorList>
    </citation>
    <scope>NUCLEOTIDE SEQUENCE [LARGE SCALE GENOMIC DNA]</scope>
    <source>
        <strain evidence="8">JXDWG</strain>
        <tissue evidence="8">Leaf</tissue>
    </source>
</reference>
<gene>
    <name evidence="8" type="ORF">Scep_008881</name>
</gene>
<dbReference type="CDD" id="cd17546">
    <property type="entry name" value="REC_hyHK_CKI1_RcsC-like"/>
    <property type="match status" value="1"/>
</dbReference>
<dbReference type="Proteomes" id="UP001419268">
    <property type="component" value="Unassembled WGS sequence"/>
</dbReference>
<dbReference type="InterPro" id="IPR004358">
    <property type="entry name" value="Sig_transdc_His_kin-like_C"/>
</dbReference>
<sequence>MTAKVLDWSEGSFRRVNLPMRAAELMIEAPGMVVCGVEEMRRSGRVWALRAGEELEEGKFYVMVAVERVRSKVSAVDMAEIVAACSNKKLPRVPKVVAPPVPEGGGGGDGDMGLAAGRRNCRQWRPTLEPIFEGGRAYATTASLAVLIPTLIISVSFALTKEVRYAGKYASRHAYNEASMNMRTAATVYDLIRSSAINTARFVSSSIDKSQSSLSDFQTKVSPFLFLAFKALPLAQISYTGADGLYFSYYTEGNQTFAMYSDSSNISFVSPSQNGSVAYNCAVQPVDCFTGSMHGDANISSSIASINTSWVQEVLNSPTGHHASIGWARTGDKLILNAAATEGGGGVLSLGIPVKALTNAILMKDYSFLNTKDDLWITQMGYNDNRVPVLFNYTESVLKEQTGLRKATAKIEGTNYMIHSASIEIAGVKSVSEVVVPQKGLARLIAKHSKIVLTLLVIILTLGALYTTFVTFLFIRTTRIKMYLQAALVRQFNIAQEAERKSVNKSIAFASASHDVRSSLAALDGLITLCALEADPNSELYTNLDQMRELASDLLGILNSILDTSKIEAGKMQLAEEEFDLAQVLEDVVNLYYPLAKKKGIDMVLDPCDGSLLECSMVKGDRGKLKQILINLLHNAIKFTSGGHISVRAWLRGISLEDPVPVPDNVGFQNCFKRLFYKRSEAQGDMSTSKAVQQRENSLELVVEVDDTGKGIPKEKQKSVFEDFVQVKDTAHEKGGTGLGLGIVRLLPNVTSRSDKEHSRAVLFLDGDERRRTIQKYLESAGITTLTMDGLERFVSILEKIKYKQYLTQLSSSRNSEFGSFNITTLDFTEETRDMPMDIEEGRNLMTPKRKATSTSRFLLIVIDLNAADFNDENFSEFRSMLADFRKDLGDLQCKIVWLRTSIAVSESRRLDEKQLAEYEHIIIKPLHGFQLYNVLRLLPEFGGASTIQHHRAKPTTDPSSSVQFAGIRSSSEIIELRQPHESQPEATNHNGPLHGKKILVAEDQPVLRMVAQRILNQLGATTRLCENGEEALQAVCEALREAYEVEGSLMKPPYDFILMDCQMPVMSGHEATRRIRIEERHYHIRTPIIALTAHADPGENPEIFLSGMDYHLTKPLAIEKLLKAINFFDPGEEIN</sequence>
<feature type="transmembrane region" description="Helical" evidence="5">
    <location>
        <begin position="451"/>
        <end position="475"/>
    </location>
</feature>
<dbReference type="CDD" id="cd00082">
    <property type="entry name" value="HisKA"/>
    <property type="match status" value="1"/>
</dbReference>
<dbReference type="PANTHER" id="PTHR43719:SF75">
    <property type="entry name" value="HISTIDINE KINASE CKI1"/>
    <property type="match status" value="1"/>
</dbReference>
<feature type="modified residue" description="4-aspartylphosphate" evidence="4">
    <location>
        <position position="1061"/>
    </location>
</feature>
<dbReference type="InterPro" id="IPR036097">
    <property type="entry name" value="HisK_dim/P_sf"/>
</dbReference>
<keyword evidence="5" id="KW-0812">Transmembrane</keyword>
<dbReference type="Pfam" id="PF02518">
    <property type="entry name" value="HATPase_c"/>
    <property type="match status" value="1"/>
</dbReference>
<dbReference type="SUPFAM" id="SSF55874">
    <property type="entry name" value="ATPase domain of HSP90 chaperone/DNA topoisomerase II/histidine kinase"/>
    <property type="match status" value="1"/>
</dbReference>
<evidence type="ECO:0000256" key="3">
    <source>
        <dbReference type="ARBA" id="ARBA00022553"/>
    </source>
</evidence>
<keyword evidence="3 4" id="KW-0597">Phosphoprotein</keyword>
<keyword evidence="5" id="KW-0472">Membrane</keyword>
<dbReference type="InterPro" id="IPR005467">
    <property type="entry name" value="His_kinase_dom"/>
</dbReference>
<evidence type="ECO:0000313" key="9">
    <source>
        <dbReference type="Proteomes" id="UP001419268"/>
    </source>
</evidence>
<feature type="domain" description="Response regulatory" evidence="7">
    <location>
        <begin position="998"/>
        <end position="1130"/>
    </location>
</feature>
<protein>
    <recommendedName>
        <fullName evidence="2">histidine kinase</fullName>
        <ecNumber evidence="2">2.7.13.3</ecNumber>
    </recommendedName>
</protein>
<dbReference type="SUPFAM" id="SSF47384">
    <property type="entry name" value="Homodimeric domain of signal transducing histidine kinase"/>
    <property type="match status" value="1"/>
</dbReference>
<dbReference type="GO" id="GO:0000155">
    <property type="term" value="F:phosphorelay sensor kinase activity"/>
    <property type="evidence" value="ECO:0007669"/>
    <property type="project" value="InterPro"/>
</dbReference>
<proteinExistence type="predicted"/>
<evidence type="ECO:0000259" key="7">
    <source>
        <dbReference type="PROSITE" id="PS50110"/>
    </source>
</evidence>
<organism evidence="8 9">
    <name type="scientific">Stephania cephalantha</name>
    <dbReference type="NCBI Taxonomy" id="152367"/>
    <lineage>
        <taxon>Eukaryota</taxon>
        <taxon>Viridiplantae</taxon>
        <taxon>Streptophyta</taxon>
        <taxon>Embryophyta</taxon>
        <taxon>Tracheophyta</taxon>
        <taxon>Spermatophyta</taxon>
        <taxon>Magnoliopsida</taxon>
        <taxon>Ranunculales</taxon>
        <taxon>Menispermaceae</taxon>
        <taxon>Menispermoideae</taxon>
        <taxon>Cissampelideae</taxon>
        <taxon>Stephania</taxon>
    </lineage>
</organism>
<comment type="catalytic activity">
    <reaction evidence="1">
        <text>ATP + protein L-histidine = ADP + protein N-phospho-L-histidine.</text>
        <dbReference type="EC" id="2.7.13.3"/>
    </reaction>
</comment>
<keyword evidence="5" id="KW-1133">Transmembrane helix</keyword>
<dbReference type="InterPro" id="IPR011006">
    <property type="entry name" value="CheY-like_superfamily"/>
</dbReference>
<dbReference type="InterPro" id="IPR036890">
    <property type="entry name" value="HATPase_C_sf"/>
</dbReference>
<dbReference type="InterPro" id="IPR025322">
    <property type="entry name" value="PADRE_dom"/>
</dbReference>
<accession>A0AAP0JUE6</accession>
<dbReference type="EC" id="2.7.13.3" evidence="2"/>
<evidence type="ECO:0000256" key="4">
    <source>
        <dbReference type="PROSITE-ProRule" id="PRU00169"/>
    </source>
</evidence>
<evidence type="ECO:0000256" key="1">
    <source>
        <dbReference type="ARBA" id="ARBA00000085"/>
    </source>
</evidence>
<feature type="transmembrane region" description="Helical" evidence="5">
    <location>
        <begin position="137"/>
        <end position="159"/>
    </location>
</feature>
<dbReference type="EMBL" id="JBBNAG010000004">
    <property type="protein sequence ID" value="KAK9139200.1"/>
    <property type="molecule type" value="Genomic_DNA"/>
</dbReference>
<feature type="domain" description="Histidine kinase" evidence="6">
    <location>
        <begin position="511"/>
        <end position="745"/>
    </location>
</feature>
<evidence type="ECO:0000256" key="5">
    <source>
        <dbReference type="SAM" id="Phobius"/>
    </source>
</evidence>
<dbReference type="SUPFAM" id="SSF52172">
    <property type="entry name" value="CheY-like"/>
    <property type="match status" value="1"/>
</dbReference>
<keyword evidence="9" id="KW-1185">Reference proteome</keyword>
<name>A0AAP0JUE6_9MAGN</name>
<dbReference type="PROSITE" id="PS50109">
    <property type="entry name" value="HIS_KIN"/>
    <property type="match status" value="1"/>
</dbReference>
<dbReference type="PROSITE" id="PS50110">
    <property type="entry name" value="RESPONSE_REGULATORY"/>
    <property type="match status" value="1"/>
</dbReference>
<dbReference type="InterPro" id="IPR003594">
    <property type="entry name" value="HATPase_dom"/>
</dbReference>
<dbReference type="Gene3D" id="3.40.50.2300">
    <property type="match status" value="1"/>
</dbReference>
<dbReference type="SMART" id="SM00387">
    <property type="entry name" value="HATPase_c"/>
    <property type="match status" value="1"/>
</dbReference>
<dbReference type="InterPro" id="IPR050956">
    <property type="entry name" value="2C_system_His_kinase"/>
</dbReference>
<dbReference type="Pfam" id="PF00072">
    <property type="entry name" value="Response_reg"/>
    <property type="match status" value="1"/>
</dbReference>
<dbReference type="Pfam" id="PF14009">
    <property type="entry name" value="PADRE"/>
    <property type="match status" value="1"/>
</dbReference>
<evidence type="ECO:0000259" key="6">
    <source>
        <dbReference type="PROSITE" id="PS50109"/>
    </source>
</evidence>
<comment type="caution">
    <text evidence="8">The sequence shown here is derived from an EMBL/GenBank/DDBJ whole genome shotgun (WGS) entry which is preliminary data.</text>
</comment>
<dbReference type="PRINTS" id="PR00344">
    <property type="entry name" value="BCTRLSENSOR"/>
</dbReference>
<dbReference type="PANTHER" id="PTHR43719">
    <property type="entry name" value="TWO-COMPONENT HISTIDINE KINASE"/>
    <property type="match status" value="1"/>
</dbReference>
<dbReference type="SMART" id="SM00448">
    <property type="entry name" value="REC"/>
    <property type="match status" value="1"/>
</dbReference>
<dbReference type="InterPro" id="IPR001789">
    <property type="entry name" value="Sig_transdc_resp-reg_receiver"/>
</dbReference>
<dbReference type="Gene3D" id="3.30.565.10">
    <property type="entry name" value="Histidine kinase-like ATPase, C-terminal domain"/>
    <property type="match status" value="1"/>
</dbReference>
<dbReference type="Gene3D" id="1.10.287.130">
    <property type="match status" value="1"/>
</dbReference>
<evidence type="ECO:0000256" key="2">
    <source>
        <dbReference type="ARBA" id="ARBA00012438"/>
    </source>
</evidence>
<evidence type="ECO:0000313" key="8">
    <source>
        <dbReference type="EMBL" id="KAK9139200.1"/>
    </source>
</evidence>
<dbReference type="Pfam" id="PF00512">
    <property type="entry name" value="HisKA"/>
    <property type="match status" value="1"/>
</dbReference>
<dbReference type="SMART" id="SM00388">
    <property type="entry name" value="HisKA"/>
    <property type="match status" value="1"/>
</dbReference>
<dbReference type="InterPro" id="IPR003661">
    <property type="entry name" value="HisK_dim/P_dom"/>
</dbReference>